<name>A0ABN7B1Q4_9HEMI</name>
<accession>A0ABN7B1Q4</accession>
<feature type="compositionally biased region" description="Polar residues" evidence="1">
    <location>
        <begin position="76"/>
        <end position="86"/>
    </location>
</feature>
<reference evidence="2 3" key="1">
    <citation type="submission" date="2023-09" db="EMBL/GenBank/DDBJ databases">
        <title>Nesidiocoris tenuis whole genome shotgun sequence.</title>
        <authorList>
            <person name="Shibata T."/>
            <person name="Shimoda M."/>
            <person name="Kobayashi T."/>
            <person name="Uehara T."/>
        </authorList>
    </citation>
    <scope>NUCLEOTIDE SEQUENCE [LARGE SCALE GENOMIC DNA]</scope>
    <source>
        <strain evidence="2 3">Japan</strain>
    </source>
</reference>
<protein>
    <submittedName>
        <fullName evidence="2">Uncharacterized protein</fullName>
    </submittedName>
</protein>
<sequence length="86" mass="8804">MPSKREGQTEFSLSVIGGSQIVAVASRLARWPRPGVESEGFPPDGVGKGCGFAHAQAPQSPASPSCPCPPPLPPTVSRTTPSGTLH</sequence>
<keyword evidence="3" id="KW-1185">Reference proteome</keyword>
<evidence type="ECO:0000313" key="3">
    <source>
        <dbReference type="Proteomes" id="UP001307889"/>
    </source>
</evidence>
<gene>
    <name evidence="2" type="ORF">NTJ_11167</name>
</gene>
<dbReference type="Proteomes" id="UP001307889">
    <property type="component" value="Chromosome 9"/>
</dbReference>
<feature type="compositionally biased region" description="Pro residues" evidence="1">
    <location>
        <begin position="64"/>
        <end position="74"/>
    </location>
</feature>
<dbReference type="EMBL" id="AP028917">
    <property type="protein sequence ID" value="BES98352.1"/>
    <property type="molecule type" value="Genomic_DNA"/>
</dbReference>
<organism evidence="2 3">
    <name type="scientific">Nesidiocoris tenuis</name>
    <dbReference type="NCBI Taxonomy" id="355587"/>
    <lineage>
        <taxon>Eukaryota</taxon>
        <taxon>Metazoa</taxon>
        <taxon>Ecdysozoa</taxon>
        <taxon>Arthropoda</taxon>
        <taxon>Hexapoda</taxon>
        <taxon>Insecta</taxon>
        <taxon>Pterygota</taxon>
        <taxon>Neoptera</taxon>
        <taxon>Paraneoptera</taxon>
        <taxon>Hemiptera</taxon>
        <taxon>Heteroptera</taxon>
        <taxon>Panheteroptera</taxon>
        <taxon>Cimicomorpha</taxon>
        <taxon>Miridae</taxon>
        <taxon>Dicyphina</taxon>
        <taxon>Nesidiocoris</taxon>
    </lineage>
</organism>
<evidence type="ECO:0000313" key="2">
    <source>
        <dbReference type="EMBL" id="BES98352.1"/>
    </source>
</evidence>
<proteinExistence type="predicted"/>
<evidence type="ECO:0000256" key="1">
    <source>
        <dbReference type="SAM" id="MobiDB-lite"/>
    </source>
</evidence>
<feature type="region of interest" description="Disordered" evidence="1">
    <location>
        <begin position="34"/>
        <end position="86"/>
    </location>
</feature>